<dbReference type="GO" id="GO:0046872">
    <property type="term" value="F:metal ion binding"/>
    <property type="evidence" value="ECO:0007669"/>
    <property type="project" value="UniProtKB-KW"/>
</dbReference>
<keyword evidence="6 11" id="KW-0677">Repeat</keyword>
<proteinExistence type="predicted"/>
<evidence type="ECO:0000256" key="1">
    <source>
        <dbReference type="ARBA" id="ARBA00001927"/>
    </source>
</evidence>
<keyword evidence="7 11" id="KW-0249">Electron transport</keyword>
<keyword evidence="8 11" id="KW-0408">Iron</keyword>
<evidence type="ECO:0000256" key="6">
    <source>
        <dbReference type="ARBA" id="ARBA00022737"/>
    </source>
</evidence>
<dbReference type="InterPro" id="IPR000813">
    <property type="entry name" value="7Fe_ferredoxin"/>
</dbReference>
<keyword evidence="15" id="KW-1185">Reference proteome</keyword>
<evidence type="ECO:0000256" key="9">
    <source>
        <dbReference type="ARBA" id="ARBA00023014"/>
    </source>
</evidence>
<keyword evidence="5 11" id="KW-0479">Metal-binding</keyword>
<evidence type="ECO:0000256" key="4">
    <source>
        <dbReference type="ARBA" id="ARBA00022485"/>
    </source>
</evidence>
<name>A0A060ULK8_9PROT</name>
<dbReference type="InterPro" id="IPR017896">
    <property type="entry name" value="4Fe4S_Fe-S-bd"/>
</dbReference>
<dbReference type="PROSITE" id="PS00198">
    <property type="entry name" value="4FE4S_FER_1"/>
    <property type="match status" value="1"/>
</dbReference>
<dbReference type="PROSITE" id="PS51379">
    <property type="entry name" value="4FE4S_FER_2"/>
    <property type="match status" value="2"/>
</dbReference>
<gene>
    <name evidence="13" type="primary">fdxA</name>
    <name evidence="13" type="ORF">AFERRI_30011</name>
    <name evidence="14" type="ORF">AFERRI_30029</name>
</gene>
<dbReference type="EMBL" id="LT841305">
    <property type="protein sequence ID" value="SMH66299.1"/>
    <property type="molecule type" value="Genomic_DNA"/>
</dbReference>
<dbReference type="GO" id="GO:0051538">
    <property type="term" value="F:3 iron, 4 sulfur cluster binding"/>
    <property type="evidence" value="ECO:0007669"/>
    <property type="project" value="UniProtKB-KW"/>
</dbReference>
<dbReference type="PRINTS" id="PR00354">
    <property type="entry name" value="7FE8SFRDOXIN"/>
</dbReference>
<dbReference type="AlphaFoldDB" id="A0A060ULK8"/>
<dbReference type="RefSeq" id="WP_035191751.1">
    <property type="nucleotide sequence ID" value="NZ_CCCS020000023.1"/>
</dbReference>
<dbReference type="PANTHER" id="PTHR42859">
    <property type="entry name" value="OXIDOREDUCTASE"/>
    <property type="match status" value="1"/>
</dbReference>
<dbReference type="InterPro" id="IPR022569">
    <property type="entry name" value="Fd_C"/>
</dbReference>
<dbReference type="Gene3D" id="3.30.70.20">
    <property type="match status" value="1"/>
</dbReference>
<comment type="function">
    <text evidence="11">Ferredoxins are iron-sulfur proteins that transfer electrons in a wide variety of metabolic reactions.</text>
</comment>
<evidence type="ECO:0000313" key="14">
    <source>
        <dbReference type="EMBL" id="SMH66299.1"/>
    </source>
</evidence>
<evidence type="ECO:0000256" key="5">
    <source>
        <dbReference type="ARBA" id="ARBA00022723"/>
    </source>
</evidence>
<dbReference type="GO" id="GO:0009055">
    <property type="term" value="F:electron transfer activity"/>
    <property type="evidence" value="ECO:0007669"/>
    <property type="project" value="InterPro"/>
</dbReference>
<dbReference type="Pfam" id="PF11953">
    <property type="entry name" value="DUF3470"/>
    <property type="match status" value="1"/>
</dbReference>
<evidence type="ECO:0000313" key="13">
    <source>
        <dbReference type="EMBL" id="CDQ09365.1"/>
    </source>
</evidence>
<dbReference type="Proteomes" id="UP000193925">
    <property type="component" value="Chromosome AFERRI"/>
</dbReference>
<reference evidence="14 15" key="3">
    <citation type="submission" date="2017-03" db="EMBL/GenBank/DDBJ databases">
        <authorList>
            <person name="Regsiter A."/>
            <person name="William W."/>
        </authorList>
    </citation>
    <scope>NUCLEOTIDE SEQUENCE [LARGE SCALE GENOMIC DNA]</scope>
    <source>
        <strain evidence="14">PRJEB5721</strain>
    </source>
</reference>
<dbReference type="EMBL" id="CCCS020000023">
    <property type="protein sequence ID" value="CDQ09365.1"/>
    <property type="molecule type" value="Genomic_DNA"/>
</dbReference>
<reference evidence="13" key="1">
    <citation type="submission" date="2014-03" db="EMBL/GenBank/DDBJ databases">
        <authorList>
            <person name="Genoscope - CEA"/>
        </authorList>
    </citation>
    <scope>NUCLEOTIDE SEQUENCE [LARGE SCALE GENOMIC DNA]</scope>
    <source>
        <strain evidence="13">CF27</strain>
    </source>
</reference>
<reference evidence="13" key="2">
    <citation type="submission" date="2014-07" db="EMBL/GenBank/DDBJ databases">
        <title>Initial genome analysis of the psychrotolerant acidophile Acidithiobacillus ferrivorans CF27: insights into iron and sulfur oxidation pathways and into biofilm formation.</title>
        <authorList>
            <person name="Talla E."/>
            <person name="Hedrich S."/>
            <person name="Mangenot S."/>
            <person name="Ji B."/>
            <person name="Johnson D.B."/>
            <person name="Barbe V."/>
            <person name="Bonnefoy V."/>
        </authorList>
    </citation>
    <scope>NUCLEOTIDE SEQUENCE [LARGE SCALE GENOMIC DNA]</scope>
    <source>
        <strain evidence="13">CF27</strain>
    </source>
</reference>
<evidence type="ECO:0000256" key="2">
    <source>
        <dbReference type="ARBA" id="ARBA00001966"/>
    </source>
</evidence>
<protein>
    <recommendedName>
        <fullName evidence="11">Ferredoxin</fullName>
    </recommendedName>
</protein>
<feature type="domain" description="4Fe-4S ferredoxin-type" evidence="12">
    <location>
        <begin position="1"/>
        <end position="30"/>
    </location>
</feature>
<dbReference type="Pfam" id="PF12838">
    <property type="entry name" value="Fer4_7"/>
    <property type="match status" value="1"/>
</dbReference>
<feature type="domain" description="4Fe-4S ferredoxin-type" evidence="12">
    <location>
        <begin position="31"/>
        <end position="60"/>
    </location>
</feature>
<dbReference type="InterPro" id="IPR017900">
    <property type="entry name" value="4Fe4S_Fe_S_CS"/>
</dbReference>
<evidence type="ECO:0000256" key="8">
    <source>
        <dbReference type="ARBA" id="ARBA00023004"/>
    </source>
</evidence>
<keyword evidence="9 11" id="KW-0411">Iron-sulfur</keyword>
<evidence type="ECO:0000256" key="11">
    <source>
        <dbReference type="RuleBase" id="RU364098"/>
    </source>
</evidence>
<comment type="cofactor">
    <cofactor evidence="2 11">
        <name>[4Fe-4S] cluster</name>
        <dbReference type="ChEBI" id="CHEBI:49883"/>
    </cofactor>
</comment>
<organism evidence="13">
    <name type="scientific">Acidithiobacillus ferrivorans</name>
    <dbReference type="NCBI Taxonomy" id="160808"/>
    <lineage>
        <taxon>Bacteria</taxon>
        <taxon>Pseudomonadati</taxon>
        <taxon>Pseudomonadota</taxon>
        <taxon>Acidithiobacillia</taxon>
        <taxon>Acidithiobacillales</taxon>
        <taxon>Acidithiobacillaceae</taxon>
        <taxon>Acidithiobacillus</taxon>
    </lineage>
</organism>
<keyword evidence="3 11" id="KW-0813">Transport</keyword>
<evidence type="ECO:0000256" key="10">
    <source>
        <dbReference type="ARBA" id="ARBA00023291"/>
    </source>
</evidence>
<dbReference type="SUPFAM" id="SSF54862">
    <property type="entry name" value="4Fe-4S ferredoxins"/>
    <property type="match status" value="1"/>
</dbReference>
<dbReference type="GO" id="GO:0051539">
    <property type="term" value="F:4 iron, 4 sulfur cluster binding"/>
    <property type="evidence" value="ECO:0007669"/>
    <property type="project" value="UniProtKB-KW"/>
</dbReference>
<dbReference type="InterPro" id="IPR054829">
    <property type="entry name" value="FdxA"/>
</dbReference>
<evidence type="ECO:0000259" key="12">
    <source>
        <dbReference type="PROSITE" id="PS51379"/>
    </source>
</evidence>
<keyword evidence="4 11" id="KW-0004">4Fe-4S</keyword>
<dbReference type="NCBIfam" id="NF045490">
    <property type="entry name" value="FdxA_Protbact"/>
    <property type="match status" value="1"/>
</dbReference>
<evidence type="ECO:0000256" key="3">
    <source>
        <dbReference type="ARBA" id="ARBA00022448"/>
    </source>
</evidence>
<accession>A0A060ULK8</accession>
<evidence type="ECO:0000256" key="7">
    <source>
        <dbReference type="ARBA" id="ARBA00022982"/>
    </source>
</evidence>
<keyword evidence="10 11" id="KW-0003">3Fe-4S</keyword>
<dbReference type="InterPro" id="IPR050294">
    <property type="entry name" value="RnfB_subfamily"/>
</dbReference>
<evidence type="ECO:0000313" key="15">
    <source>
        <dbReference type="Proteomes" id="UP000193925"/>
    </source>
</evidence>
<sequence>MTFVVTDNCINCKYMDCVEVCPVDCFHAGPNFLVIDPMECIDCTLCEPECPAGAIYKDSDIPHEFREFIELNVRLSSQWPVITERTITPVDADKWDGVAHKIGHIIDAD</sequence>
<comment type="cofactor">
    <cofactor evidence="1 11">
        <name>[3Fe-4S] cluster</name>
        <dbReference type="ChEBI" id="CHEBI:21137"/>
    </cofactor>
</comment>
<dbReference type="PANTHER" id="PTHR42859:SF2">
    <property type="entry name" value="FERREDOXIN"/>
    <property type="match status" value="1"/>
</dbReference>